<organism evidence="12 13">
    <name type="scientific">Eubacterium pyruvativorans</name>
    <dbReference type="NCBI Taxonomy" id="155865"/>
    <lineage>
        <taxon>Bacteria</taxon>
        <taxon>Bacillati</taxon>
        <taxon>Bacillota</taxon>
        <taxon>Clostridia</taxon>
        <taxon>Eubacteriales</taxon>
        <taxon>Eubacteriaceae</taxon>
        <taxon>Eubacterium</taxon>
    </lineage>
</organism>
<evidence type="ECO:0000256" key="6">
    <source>
        <dbReference type="ARBA" id="ARBA00022840"/>
    </source>
</evidence>
<dbReference type="InterPro" id="IPR023049">
    <property type="entry name" value="GlgC_bac"/>
</dbReference>
<dbReference type="CDD" id="cd04651">
    <property type="entry name" value="LbH_G1P_AT_C"/>
    <property type="match status" value="1"/>
</dbReference>
<dbReference type="Pfam" id="PF24894">
    <property type="entry name" value="Hexapep_GlmU"/>
    <property type="match status" value="1"/>
</dbReference>
<comment type="similarity">
    <text evidence="1 9">Belongs to the bacterial/plant glucose-1-phosphate adenylyltransferase family.</text>
</comment>
<keyword evidence="5 9" id="KW-0547">Nucleotide-binding</keyword>
<feature type="site" description="Could play a key role in the communication between the regulatory and the substrate sites" evidence="9">
    <location>
        <position position="60"/>
    </location>
</feature>
<feature type="site" description="Could play a key role in the communication between the regulatory and the substrate sites" evidence="9">
    <location>
        <position position="99"/>
    </location>
</feature>
<evidence type="ECO:0000256" key="4">
    <source>
        <dbReference type="ARBA" id="ARBA00022695"/>
    </source>
</evidence>
<dbReference type="Gene3D" id="3.90.550.10">
    <property type="entry name" value="Spore Coat Polysaccharide Biosynthesis Protein SpsA, Chain A"/>
    <property type="match status" value="1"/>
</dbReference>
<dbReference type="GO" id="GO:0005524">
    <property type="term" value="F:ATP binding"/>
    <property type="evidence" value="ECO:0007669"/>
    <property type="project" value="UniProtKB-KW"/>
</dbReference>
<keyword evidence="8 9" id="KW-0119">Carbohydrate metabolism</keyword>
<protein>
    <recommendedName>
        <fullName evidence="9">Glucose-1-phosphate adenylyltransferase</fullName>
        <ecNumber evidence="9">2.7.7.27</ecNumber>
    </recommendedName>
    <alternativeName>
        <fullName evidence="9">ADP-glucose pyrophosphorylase</fullName>
        <shortName evidence="9">ADPGlc PPase</shortName>
    </alternativeName>
    <alternativeName>
        <fullName evidence="9">ADP-glucose synthase</fullName>
    </alternativeName>
</protein>
<dbReference type="STRING" id="155865.SAMN05216515_10845"/>
<keyword evidence="2 9" id="KW-0321">Glycogen metabolism</keyword>
<evidence type="ECO:0000256" key="2">
    <source>
        <dbReference type="ARBA" id="ARBA00022600"/>
    </source>
</evidence>
<comment type="caution">
    <text evidence="9">Lacks conserved residue(s) required for the propagation of feature annotation.</text>
</comment>
<comment type="subunit">
    <text evidence="9">Homotetramer.</text>
</comment>
<evidence type="ECO:0000259" key="10">
    <source>
        <dbReference type="Pfam" id="PF00483"/>
    </source>
</evidence>
<evidence type="ECO:0000259" key="11">
    <source>
        <dbReference type="Pfam" id="PF24894"/>
    </source>
</evidence>
<dbReference type="SUPFAM" id="SSF51161">
    <property type="entry name" value="Trimeric LpxA-like enzymes"/>
    <property type="match status" value="1"/>
</dbReference>
<dbReference type="GO" id="GO:0005978">
    <property type="term" value="P:glycogen biosynthetic process"/>
    <property type="evidence" value="ECO:0007669"/>
    <property type="project" value="UniProtKB-UniRule"/>
</dbReference>
<keyword evidence="7 9" id="KW-0320">Glycogen biosynthesis</keyword>
<evidence type="ECO:0000313" key="12">
    <source>
        <dbReference type="EMBL" id="SFU49858.1"/>
    </source>
</evidence>
<sequence>MMKKKCVAMLLAGGQGSRLMPLTRDIAKPAVPFGARYRIIDFPLSNCINSGIDTVGVLTQYQPLDLNDYLGTGVPWDMNLRIGGLHILPPYQREDGSDWFKGTANAIYQNIGFIRRYDPDYVLILSGDHIYKMNYDRMLQEHIQNKADCTIAVIDVPIEEASRFGIMNTDDKGRIYEFEEKPAHPKSTQASMGVYIFSTDKLIQYLEADEADPRSSNDFGKDIIPKMLADECRLFAYLYKGYWRDVGTLQSYWAANMDAIGMDPSIPERLVLNDRGWRIYYRHKYSHPQYIGRKADVRRSIVGDGCDLDGRVEHSVLFSDVTIGEGAAVKDSIIMEGAVVEPGARVEYAIVDRGAFIGAGARVGGPVEDGKLTVLADHVRIGEGAVVAAGMEVTEDIEK</sequence>
<dbReference type="GO" id="GO:0008878">
    <property type="term" value="F:glucose-1-phosphate adenylyltransferase activity"/>
    <property type="evidence" value="ECO:0007669"/>
    <property type="project" value="UniProtKB-UniRule"/>
</dbReference>
<dbReference type="Pfam" id="PF00483">
    <property type="entry name" value="NTP_transferase"/>
    <property type="match status" value="1"/>
</dbReference>
<dbReference type="NCBIfam" id="TIGR02091">
    <property type="entry name" value="glgC"/>
    <property type="match status" value="1"/>
</dbReference>
<dbReference type="PROSITE" id="PS00809">
    <property type="entry name" value="ADP_GLC_PYROPHOSPH_2"/>
    <property type="match status" value="1"/>
</dbReference>
<feature type="binding site" evidence="9">
    <location>
        <begin position="180"/>
        <end position="181"/>
    </location>
    <ligand>
        <name>alpha-D-glucose 1-phosphate</name>
        <dbReference type="ChEBI" id="CHEBI:58601"/>
    </ligand>
</feature>
<feature type="binding site" evidence="9">
    <location>
        <position position="165"/>
    </location>
    <ligand>
        <name>alpha-D-glucose 1-phosphate</name>
        <dbReference type="ChEBI" id="CHEBI:58601"/>
    </ligand>
</feature>
<evidence type="ECO:0000256" key="5">
    <source>
        <dbReference type="ARBA" id="ARBA00022741"/>
    </source>
</evidence>
<dbReference type="EMBL" id="FPBT01000008">
    <property type="protein sequence ID" value="SFU49858.1"/>
    <property type="molecule type" value="Genomic_DNA"/>
</dbReference>
<feature type="domain" description="Nucleotidyl transferase" evidence="10">
    <location>
        <begin position="8"/>
        <end position="258"/>
    </location>
</feature>
<dbReference type="InterPro" id="IPR005835">
    <property type="entry name" value="NTP_transferase_dom"/>
</dbReference>
<dbReference type="InterPro" id="IPR011004">
    <property type="entry name" value="Trimer_LpxA-like_sf"/>
</dbReference>
<dbReference type="NCBIfam" id="NF003670">
    <property type="entry name" value="PRK05293.1"/>
    <property type="match status" value="1"/>
</dbReference>
<dbReference type="UniPathway" id="UPA00164"/>
<evidence type="ECO:0000256" key="3">
    <source>
        <dbReference type="ARBA" id="ARBA00022679"/>
    </source>
</evidence>
<keyword evidence="6 9" id="KW-0067">ATP-binding</keyword>
<evidence type="ECO:0000313" key="13">
    <source>
        <dbReference type="Proteomes" id="UP000198817"/>
    </source>
</evidence>
<comment type="catalytic activity">
    <reaction evidence="9">
        <text>alpha-D-glucose 1-phosphate + ATP + H(+) = ADP-alpha-D-glucose + diphosphate</text>
        <dbReference type="Rhea" id="RHEA:12120"/>
        <dbReference type="ChEBI" id="CHEBI:15378"/>
        <dbReference type="ChEBI" id="CHEBI:30616"/>
        <dbReference type="ChEBI" id="CHEBI:33019"/>
        <dbReference type="ChEBI" id="CHEBI:57498"/>
        <dbReference type="ChEBI" id="CHEBI:58601"/>
        <dbReference type="EC" id="2.7.7.27"/>
    </reaction>
</comment>
<accession>A0A1I7GN35</accession>
<dbReference type="PROSITE" id="PS00810">
    <property type="entry name" value="ADP_GLC_PYROPHOSPH_3"/>
    <property type="match status" value="1"/>
</dbReference>
<dbReference type="EC" id="2.7.7.27" evidence="9"/>
<evidence type="ECO:0000256" key="7">
    <source>
        <dbReference type="ARBA" id="ARBA00023056"/>
    </source>
</evidence>
<feature type="domain" description="Glucose-1-phosphate adenylyltransferase/Bifunctional protein GlmU-like C-terminal hexapeptide" evidence="11">
    <location>
        <begin position="292"/>
        <end position="365"/>
    </location>
</feature>
<keyword evidence="13" id="KW-1185">Reference proteome</keyword>
<name>A0A1I7GN35_9FIRM</name>
<dbReference type="SUPFAM" id="SSF53448">
    <property type="entry name" value="Nucleotide-diphospho-sugar transferases"/>
    <property type="match status" value="1"/>
</dbReference>
<proteinExistence type="inferred from homology"/>
<dbReference type="Gene3D" id="2.160.10.10">
    <property type="entry name" value="Hexapeptide repeat proteins"/>
    <property type="match status" value="1"/>
</dbReference>
<dbReference type="Proteomes" id="UP000198817">
    <property type="component" value="Unassembled WGS sequence"/>
</dbReference>
<dbReference type="PROSITE" id="PS00808">
    <property type="entry name" value="ADP_GLC_PYROPHOSPH_1"/>
    <property type="match status" value="1"/>
</dbReference>
<dbReference type="InterPro" id="IPR029044">
    <property type="entry name" value="Nucleotide-diphossugar_trans"/>
</dbReference>
<dbReference type="InterPro" id="IPR056818">
    <property type="entry name" value="GlmU/GlgC-like_hexapep"/>
</dbReference>
<keyword evidence="4 9" id="KW-0548">Nucleotidyltransferase</keyword>
<dbReference type="PANTHER" id="PTHR43523:SF2">
    <property type="entry name" value="GLUCOSE-1-PHOSPHATE ADENYLYLTRANSFERASE"/>
    <property type="match status" value="1"/>
</dbReference>
<comment type="pathway">
    <text evidence="9">Glycan biosynthesis; glycogen biosynthesis.</text>
</comment>
<evidence type="ECO:0000256" key="1">
    <source>
        <dbReference type="ARBA" id="ARBA00010443"/>
    </source>
</evidence>
<comment type="function">
    <text evidence="9">Involved in the biosynthesis of ADP-glucose, a building block required for the elongation reactions to produce glycogen. Catalyzes the reaction between ATP and alpha-D-glucose 1-phosphate (G1P) to produce pyrophosphate and ADP-Glc.</text>
</comment>
<feature type="binding site" evidence="9">
    <location>
        <position position="191"/>
    </location>
    <ligand>
        <name>alpha-D-glucose 1-phosphate</name>
        <dbReference type="ChEBI" id="CHEBI:58601"/>
    </ligand>
</feature>
<dbReference type="CDD" id="cd02508">
    <property type="entry name" value="ADP_Glucose_PP"/>
    <property type="match status" value="1"/>
</dbReference>
<gene>
    <name evidence="9" type="primary">glgC</name>
    <name evidence="12" type="ORF">SAMN05216508_10823</name>
</gene>
<dbReference type="PANTHER" id="PTHR43523">
    <property type="entry name" value="GLUCOSE-1-PHOSPHATE ADENYLYLTRANSFERASE-RELATED"/>
    <property type="match status" value="1"/>
</dbReference>
<dbReference type="HAMAP" id="MF_00624">
    <property type="entry name" value="GlgC"/>
    <property type="match status" value="1"/>
</dbReference>
<reference evidence="12 13" key="1">
    <citation type="submission" date="2016-10" db="EMBL/GenBank/DDBJ databases">
        <authorList>
            <person name="de Groot N.N."/>
        </authorList>
    </citation>
    <scope>NUCLEOTIDE SEQUENCE [LARGE SCALE GENOMIC DNA]</scope>
    <source>
        <strain evidence="12 13">KHGC13</strain>
    </source>
</reference>
<dbReference type="InterPro" id="IPR011831">
    <property type="entry name" value="ADP-Glc_PPase"/>
</dbReference>
<keyword evidence="3 9" id="KW-0808">Transferase</keyword>
<dbReference type="InterPro" id="IPR005836">
    <property type="entry name" value="ADP_Glu_pyroP_CS"/>
</dbReference>
<evidence type="ECO:0000256" key="8">
    <source>
        <dbReference type="ARBA" id="ARBA00023277"/>
    </source>
</evidence>
<evidence type="ECO:0000256" key="9">
    <source>
        <dbReference type="HAMAP-Rule" id="MF_00624"/>
    </source>
</evidence>
<dbReference type="AlphaFoldDB" id="A0A1I7GN35"/>